<comment type="caution">
    <text evidence="3">The sequence shown here is derived from an EMBL/GenBank/DDBJ whole genome shotgun (WGS) entry which is preliminary data.</text>
</comment>
<dbReference type="NCBIfam" id="NF033516">
    <property type="entry name" value="transpos_IS3"/>
    <property type="match status" value="1"/>
</dbReference>
<dbReference type="SUPFAM" id="SSF53098">
    <property type="entry name" value="Ribonuclease H-like"/>
    <property type="match status" value="1"/>
</dbReference>
<evidence type="ECO:0000313" key="4">
    <source>
        <dbReference type="Proteomes" id="UP000640274"/>
    </source>
</evidence>
<dbReference type="InterPro" id="IPR012337">
    <property type="entry name" value="RNaseH-like_sf"/>
</dbReference>
<dbReference type="AlphaFoldDB" id="A0A934J6Y7"/>
<accession>A0A934J6Y7</accession>
<evidence type="ECO:0000256" key="1">
    <source>
        <dbReference type="ARBA" id="ARBA00002286"/>
    </source>
</evidence>
<reference evidence="3" key="1">
    <citation type="submission" date="2020-12" db="EMBL/GenBank/DDBJ databases">
        <authorList>
            <person name="Huq M.A."/>
        </authorList>
    </citation>
    <scope>NUCLEOTIDE SEQUENCE</scope>
    <source>
        <strain evidence="3">MAHUQ-46</strain>
    </source>
</reference>
<dbReference type="Proteomes" id="UP000640274">
    <property type="component" value="Unassembled WGS sequence"/>
</dbReference>
<dbReference type="InterPro" id="IPR025948">
    <property type="entry name" value="HTH-like_dom"/>
</dbReference>
<evidence type="ECO:0000313" key="3">
    <source>
        <dbReference type="EMBL" id="MBJ6364050.1"/>
    </source>
</evidence>
<sequence>MAIAQTYIRQGHPITLVLRILEVGRSTYYAHVDQLEQSTEQIHRSGRPAPGYSYTQEGKRISDEQICEWIMELLADEYTSVYGYRKLTKMLRRQHHLMINKKKVYRLCKKMNVLRPQRKRKTKHPKRLANNSVVTGSNQLWETDIKYGWVEGEQRFFFLMSIIDVFDRAIVSYHHGLSCEAKDLVQITQEALMKRQLFDKMIRPVMRSDNGPQFISHRFAAACEQFHIVHERIPPKTPNKNAHIESFHAILESECYQRHAFESYQQAYTIVSGFIHNYNRHRIHGSIYDMSPYEYREAIQQGSVKPKIIKV</sequence>
<dbReference type="PANTHER" id="PTHR46889:SF5">
    <property type="entry name" value="INTEGRASE PROTEIN"/>
    <property type="match status" value="1"/>
</dbReference>
<dbReference type="InterPro" id="IPR001584">
    <property type="entry name" value="Integrase_cat-core"/>
</dbReference>
<protein>
    <submittedName>
        <fullName evidence="3">IS3 family transposase</fullName>
    </submittedName>
</protein>
<dbReference type="PROSITE" id="PS50994">
    <property type="entry name" value="INTEGRASE"/>
    <property type="match status" value="1"/>
</dbReference>
<dbReference type="Pfam" id="PF00665">
    <property type="entry name" value="rve"/>
    <property type="match status" value="1"/>
</dbReference>
<name>A0A934J6Y7_9BACL</name>
<dbReference type="InterPro" id="IPR048020">
    <property type="entry name" value="Transpos_IS3"/>
</dbReference>
<gene>
    <name evidence="3" type="ORF">JFN88_22800</name>
</gene>
<dbReference type="Pfam" id="PF13276">
    <property type="entry name" value="HTH_21"/>
    <property type="match status" value="1"/>
</dbReference>
<keyword evidence="4" id="KW-1185">Reference proteome</keyword>
<dbReference type="EMBL" id="JAELUP010000116">
    <property type="protein sequence ID" value="MBJ6364050.1"/>
    <property type="molecule type" value="Genomic_DNA"/>
</dbReference>
<comment type="function">
    <text evidence="1">Involved in the transposition of the insertion sequence.</text>
</comment>
<dbReference type="PANTHER" id="PTHR46889">
    <property type="entry name" value="TRANSPOSASE INSF FOR INSERTION SEQUENCE IS3B-RELATED"/>
    <property type="match status" value="1"/>
</dbReference>
<proteinExistence type="predicted"/>
<dbReference type="GO" id="GO:0003676">
    <property type="term" value="F:nucleic acid binding"/>
    <property type="evidence" value="ECO:0007669"/>
    <property type="project" value="InterPro"/>
</dbReference>
<feature type="domain" description="Integrase catalytic" evidence="2">
    <location>
        <begin position="121"/>
        <end position="300"/>
    </location>
</feature>
<evidence type="ECO:0000259" key="2">
    <source>
        <dbReference type="PROSITE" id="PS50994"/>
    </source>
</evidence>
<dbReference type="RefSeq" id="WP_199021660.1">
    <property type="nucleotide sequence ID" value="NZ_JAELUP010000116.1"/>
</dbReference>
<dbReference type="InterPro" id="IPR050900">
    <property type="entry name" value="Transposase_IS3/IS150/IS904"/>
</dbReference>
<organism evidence="3 4">
    <name type="scientific">Paenibacillus roseus</name>
    <dbReference type="NCBI Taxonomy" id="2798579"/>
    <lineage>
        <taxon>Bacteria</taxon>
        <taxon>Bacillati</taxon>
        <taxon>Bacillota</taxon>
        <taxon>Bacilli</taxon>
        <taxon>Bacillales</taxon>
        <taxon>Paenibacillaceae</taxon>
        <taxon>Paenibacillus</taxon>
    </lineage>
</organism>
<dbReference type="GO" id="GO:0015074">
    <property type="term" value="P:DNA integration"/>
    <property type="evidence" value="ECO:0007669"/>
    <property type="project" value="InterPro"/>
</dbReference>
<dbReference type="InterPro" id="IPR036397">
    <property type="entry name" value="RNaseH_sf"/>
</dbReference>
<dbReference type="Gene3D" id="3.30.420.10">
    <property type="entry name" value="Ribonuclease H-like superfamily/Ribonuclease H"/>
    <property type="match status" value="1"/>
</dbReference>
<dbReference type="Pfam" id="PF13333">
    <property type="entry name" value="rve_2"/>
    <property type="match status" value="1"/>
</dbReference>